<evidence type="ECO:0000313" key="1">
    <source>
        <dbReference type="EMBL" id="QQP18786.1"/>
    </source>
</evidence>
<proteinExistence type="predicted"/>
<name>A0A7T8G274_9TOMB</name>
<dbReference type="EMBL" id="MT240790">
    <property type="protein sequence ID" value="QQP18786.1"/>
    <property type="molecule type" value="Genomic_RNA"/>
</dbReference>
<sequence>MRATLGVRIDLTKNYDLEFVINTNYYFSFLFTIQPVDGDKYHINGLSLYEPLEPFHVVGAIGFDSFRYSQQPIGVKEDQYPNVKDPKYHKLCQSASIQASGLFKYTGDDPFIILSIPLTNQDDEWGAITRPNIYFTFVFTNFVVGKFKPLSVETIMADQMVIS</sequence>
<organism evidence="1">
    <name type="scientific">Soybean thrips tombus-like virus 3</name>
    <dbReference type="NCBI Taxonomy" id="2802945"/>
    <lineage>
        <taxon>Viruses</taxon>
        <taxon>Riboviria</taxon>
        <taxon>Orthornavirae</taxon>
        <taxon>Kitrinoviricota</taxon>
        <taxon>Tolucaviricetes</taxon>
        <taxon>Tolivirales</taxon>
        <taxon>Tombusviridae</taxon>
    </lineage>
</organism>
<reference evidence="1" key="1">
    <citation type="journal article" date="2020" name="Viruses">
        <title>Soybean Thrips (Thysanoptera: Thripidae) Harbor Highly Diverse Populations of Arthropod, Fungal and Plant Viruses.</title>
        <authorList>
            <person name="Thekke-Veetil T."/>
            <person name="Lagos-Kutz D."/>
            <person name="McCoppin N.K."/>
            <person name="Hartman G.L."/>
            <person name="Ju H.K."/>
            <person name="Lim H.S."/>
            <person name="Domier L.L."/>
        </authorList>
    </citation>
    <scope>NUCLEOTIDE SEQUENCE</scope>
    <source>
        <strain evidence="1">STN1</strain>
    </source>
</reference>
<protein>
    <submittedName>
        <fullName evidence="1">Uncharacterized protein</fullName>
    </submittedName>
</protein>
<accession>A0A7T8G274</accession>